<comment type="similarity">
    <text evidence="2">Belongs to the DoxX family.</text>
</comment>
<feature type="transmembrane region" description="Helical" evidence="6">
    <location>
        <begin position="106"/>
        <end position="125"/>
    </location>
</feature>
<keyword evidence="3 6" id="KW-0812">Transmembrane</keyword>
<evidence type="ECO:0000256" key="7">
    <source>
        <dbReference type="SAM" id="SignalP"/>
    </source>
</evidence>
<dbReference type="PANTHER" id="PTHR13163">
    <property type="entry name" value="SPINAL CORD EXPRESSION PROTEIN 4"/>
    <property type="match status" value="1"/>
</dbReference>
<protein>
    <submittedName>
        <fullName evidence="8">Uncharacterized protein</fullName>
    </submittedName>
</protein>
<evidence type="ECO:0000256" key="3">
    <source>
        <dbReference type="ARBA" id="ARBA00022692"/>
    </source>
</evidence>
<dbReference type="GO" id="GO:0016020">
    <property type="term" value="C:membrane"/>
    <property type="evidence" value="ECO:0007669"/>
    <property type="project" value="UniProtKB-SubCell"/>
</dbReference>
<dbReference type="GeneTree" id="ENSGT00940000154325"/>
<feature type="signal peptide" evidence="7">
    <location>
        <begin position="1"/>
        <end position="21"/>
    </location>
</feature>
<feature type="chain" id="PRO_5034556078" evidence="7">
    <location>
        <begin position="22"/>
        <end position="178"/>
    </location>
</feature>
<dbReference type="AlphaFoldDB" id="A0A8C8W654"/>
<reference evidence="8 9" key="1">
    <citation type="submission" date="2018-10" db="EMBL/GenBank/DDBJ databases">
        <title>Improved assembly of the deer mouse Peromyscus maniculatus genome.</title>
        <authorList>
            <person name="Lassance J.-M."/>
            <person name="Hoekstra H.E."/>
        </authorList>
    </citation>
    <scope>NUCLEOTIDE SEQUENCE [LARGE SCALE GENOMIC DNA]</scope>
</reference>
<evidence type="ECO:0000256" key="6">
    <source>
        <dbReference type="SAM" id="Phobius"/>
    </source>
</evidence>
<proteinExistence type="inferred from homology"/>
<evidence type="ECO:0000313" key="9">
    <source>
        <dbReference type="Proteomes" id="UP000694547"/>
    </source>
</evidence>
<evidence type="ECO:0000256" key="2">
    <source>
        <dbReference type="ARBA" id="ARBA00006679"/>
    </source>
</evidence>
<comment type="subcellular location">
    <subcellularLocation>
        <location evidence="1">Membrane</location>
        <topology evidence="1">Multi-pass membrane protein</topology>
    </subcellularLocation>
</comment>
<dbReference type="Proteomes" id="UP000694547">
    <property type="component" value="Chromosome 3"/>
</dbReference>
<sequence>CNLICHVLLILMGELPMKMEEEEIWRWGQHGGEEHSCRSPTPTPQFADPDPINYQTAVGWLELLAGLLLVMGPPVPQEISNQFLILLLMGAIFTLVALKVSLRTYILATVCLGLVLLLDTCQFLAGTKKVVRCPSEKIPSETWKQPCKISQDFGGWCLQTQFICLPRTCASVGADFID</sequence>
<keyword evidence="9" id="KW-1185">Reference proteome</keyword>
<feature type="transmembrane region" description="Helical" evidence="6">
    <location>
        <begin position="83"/>
        <end position="100"/>
    </location>
</feature>
<evidence type="ECO:0000313" key="8">
    <source>
        <dbReference type="Ensembl" id="ENSPEMP00000036247.1"/>
    </source>
</evidence>
<dbReference type="Ensembl" id="ENSPEMT00000034460.1">
    <property type="protein sequence ID" value="ENSPEMP00000036247.1"/>
    <property type="gene ID" value="ENSPEMG00000024820.1"/>
</dbReference>
<evidence type="ECO:0000256" key="5">
    <source>
        <dbReference type="ARBA" id="ARBA00023136"/>
    </source>
</evidence>
<keyword evidence="5 6" id="KW-0472">Membrane</keyword>
<organism evidence="8 9">
    <name type="scientific">Peromyscus maniculatus bairdii</name>
    <name type="common">Prairie deer mouse</name>
    <dbReference type="NCBI Taxonomy" id="230844"/>
    <lineage>
        <taxon>Eukaryota</taxon>
        <taxon>Metazoa</taxon>
        <taxon>Chordata</taxon>
        <taxon>Craniata</taxon>
        <taxon>Vertebrata</taxon>
        <taxon>Euteleostomi</taxon>
        <taxon>Mammalia</taxon>
        <taxon>Eutheria</taxon>
        <taxon>Euarchontoglires</taxon>
        <taxon>Glires</taxon>
        <taxon>Rodentia</taxon>
        <taxon>Myomorpha</taxon>
        <taxon>Muroidea</taxon>
        <taxon>Cricetidae</taxon>
        <taxon>Neotominae</taxon>
        <taxon>Peromyscus</taxon>
    </lineage>
</organism>
<reference evidence="8" key="3">
    <citation type="submission" date="2025-09" db="UniProtKB">
        <authorList>
            <consortium name="Ensembl"/>
        </authorList>
    </citation>
    <scope>IDENTIFICATION</scope>
</reference>
<keyword evidence="7" id="KW-0732">Signal</keyword>
<name>A0A8C8W654_PERMB</name>
<reference evidence="8" key="2">
    <citation type="submission" date="2025-08" db="UniProtKB">
        <authorList>
            <consortium name="Ensembl"/>
        </authorList>
    </citation>
    <scope>IDENTIFICATION</scope>
</reference>
<keyword evidence="4 6" id="KW-1133">Transmembrane helix</keyword>
<evidence type="ECO:0000256" key="1">
    <source>
        <dbReference type="ARBA" id="ARBA00004141"/>
    </source>
</evidence>
<evidence type="ECO:0000256" key="4">
    <source>
        <dbReference type="ARBA" id="ARBA00022989"/>
    </source>
</evidence>
<dbReference type="PANTHER" id="PTHR13163:SF2">
    <property type="entry name" value="TRANSMEMBRANE PROTEIN 35B"/>
    <property type="match status" value="1"/>
</dbReference>
<accession>A0A8C8W654</accession>
<dbReference type="InterPro" id="IPR040399">
    <property type="entry name" value="TMEM35A/B"/>
</dbReference>